<dbReference type="Gene3D" id="3.90.1800.10">
    <property type="entry name" value="RNA polymerase alpha subunit dimerisation domain"/>
    <property type="match status" value="1"/>
</dbReference>
<evidence type="ECO:0000256" key="3">
    <source>
        <dbReference type="ARBA" id="ARBA00022478"/>
    </source>
</evidence>
<accession>A0A6C0DBZ4</accession>
<dbReference type="GO" id="GO:0003899">
    <property type="term" value="F:DNA-directed RNA polymerase activity"/>
    <property type="evidence" value="ECO:0007669"/>
    <property type="project" value="UniProtKB-EC"/>
</dbReference>
<keyword evidence="8" id="KW-0862">Zinc</keyword>
<evidence type="ECO:0000313" key="13">
    <source>
        <dbReference type="EMBL" id="QHT13932.1"/>
    </source>
</evidence>
<dbReference type="InterPro" id="IPR037033">
    <property type="entry name" value="DNA-dir_RNAP_su2_hyb_sf"/>
</dbReference>
<dbReference type="NCBIfam" id="TIGR01445">
    <property type="entry name" value="intein_Nterm"/>
    <property type="match status" value="1"/>
</dbReference>
<dbReference type="InterPro" id="IPR007646">
    <property type="entry name" value="RNA_pol_Rpb2_4"/>
</dbReference>
<keyword evidence="4" id="KW-0808">Transferase</keyword>
<dbReference type="Pfam" id="PF04567">
    <property type="entry name" value="RNA_pol_Rpb2_5"/>
    <property type="match status" value="1"/>
</dbReference>
<dbReference type="InterPro" id="IPR004042">
    <property type="entry name" value="Intein_endonuc_central"/>
</dbReference>
<dbReference type="InterPro" id="IPR015712">
    <property type="entry name" value="DNA-dir_RNA_pol_su2"/>
</dbReference>
<comment type="similarity">
    <text evidence="1">Belongs to the RNA polymerase beta chain family.</text>
</comment>
<dbReference type="SUPFAM" id="SSF64484">
    <property type="entry name" value="beta and beta-prime subunits of DNA dependent RNA-polymerase"/>
    <property type="match status" value="2"/>
</dbReference>
<reference evidence="13" key="1">
    <citation type="journal article" date="2020" name="Nature">
        <title>Giant virus diversity and host interactions through global metagenomics.</title>
        <authorList>
            <person name="Schulz F."/>
            <person name="Roux S."/>
            <person name="Paez-Espino D."/>
            <person name="Jungbluth S."/>
            <person name="Walsh D.A."/>
            <person name="Denef V.J."/>
            <person name="McMahon K.D."/>
            <person name="Konstantinidis K.T."/>
            <person name="Eloe-Fadrosh E.A."/>
            <person name="Kyrpides N.C."/>
            <person name="Woyke T."/>
        </authorList>
    </citation>
    <scope>NUCLEOTIDE SEQUENCE</scope>
    <source>
        <strain evidence="13">GVMAG-M-3300023174-134</strain>
    </source>
</reference>
<protein>
    <recommendedName>
        <fullName evidence="2">DNA-directed RNA polymerase</fullName>
        <ecNumber evidence="2">2.7.7.6</ecNumber>
    </recommendedName>
</protein>
<dbReference type="Gene3D" id="2.40.270.10">
    <property type="entry name" value="DNA-directed RNA polymerase, subunit 2, domain 6"/>
    <property type="match status" value="1"/>
</dbReference>
<feature type="coiled-coil region" evidence="11">
    <location>
        <begin position="37"/>
        <end position="64"/>
    </location>
</feature>
<organism evidence="13">
    <name type="scientific">viral metagenome</name>
    <dbReference type="NCBI Taxonomy" id="1070528"/>
    <lineage>
        <taxon>unclassified sequences</taxon>
        <taxon>metagenomes</taxon>
        <taxon>organismal metagenomes</taxon>
    </lineage>
</organism>
<dbReference type="PROSITE" id="PS50818">
    <property type="entry name" value="INTEIN_C_TER"/>
    <property type="match status" value="1"/>
</dbReference>
<dbReference type="Gene3D" id="3.90.1100.10">
    <property type="match status" value="2"/>
</dbReference>
<dbReference type="GO" id="GO:0006351">
    <property type="term" value="P:DNA-templated transcription"/>
    <property type="evidence" value="ECO:0007669"/>
    <property type="project" value="InterPro"/>
</dbReference>
<evidence type="ECO:0000256" key="7">
    <source>
        <dbReference type="ARBA" id="ARBA00022813"/>
    </source>
</evidence>
<dbReference type="Pfam" id="PF04565">
    <property type="entry name" value="RNA_pol_Rpb2_3"/>
    <property type="match status" value="1"/>
</dbReference>
<dbReference type="InterPro" id="IPR007120">
    <property type="entry name" value="DNA-dir_RNAP_su2_dom"/>
</dbReference>
<dbReference type="InterPro" id="IPR036844">
    <property type="entry name" value="Hint_dom_sf"/>
</dbReference>
<dbReference type="InterPro" id="IPR007644">
    <property type="entry name" value="RNA_pol_bsu_protrusion"/>
</dbReference>
<dbReference type="InterPro" id="IPR037034">
    <property type="entry name" value="RNA_pol_Rpb2_2_sf"/>
</dbReference>
<keyword evidence="9" id="KW-0651">Protein splicing</keyword>
<dbReference type="Pfam" id="PF00562">
    <property type="entry name" value="RNA_pol_Rpb2_6"/>
    <property type="match status" value="1"/>
</dbReference>
<dbReference type="GO" id="GO:0016539">
    <property type="term" value="P:intein-mediated protein splicing"/>
    <property type="evidence" value="ECO:0007669"/>
    <property type="project" value="InterPro"/>
</dbReference>
<dbReference type="SUPFAM" id="SSF55608">
    <property type="entry name" value="Homing endonucleases"/>
    <property type="match status" value="1"/>
</dbReference>
<dbReference type="GO" id="GO:0032549">
    <property type="term" value="F:ribonucleoside binding"/>
    <property type="evidence" value="ECO:0007669"/>
    <property type="project" value="InterPro"/>
</dbReference>
<dbReference type="Gene3D" id="3.90.1110.10">
    <property type="entry name" value="RNA polymerase Rpb2, domain 2"/>
    <property type="match status" value="1"/>
</dbReference>
<dbReference type="InterPro" id="IPR027434">
    <property type="entry name" value="Homing_endonucl"/>
</dbReference>
<evidence type="ECO:0000256" key="10">
    <source>
        <dbReference type="ARBA" id="ARBA00023163"/>
    </source>
</evidence>
<evidence type="ECO:0000256" key="11">
    <source>
        <dbReference type="SAM" id="Coils"/>
    </source>
</evidence>
<dbReference type="PROSITE" id="PS50819">
    <property type="entry name" value="INTEIN_ENDONUCLEASE"/>
    <property type="match status" value="1"/>
</dbReference>
<dbReference type="InterPro" id="IPR003586">
    <property type="entry name" value="Hint_dom_C"/>
</dbReference>
<keyword evidence="5" id="KW-0548">Nucleotidyltransferase</keyword>
<evidence type="ECO:0000256" key="6">
    <source>
        <dbReference type="ARBA" id="ARBA00022723"/>
    </source>
</evidence>
<dbReference type="Gene3D" id="2.170.16.10">
    <property type="entry name" value="Hedgehog/Intein (Hint) domain"/>
    <property type="match status" value="2"/>
</dbReference>
<dbReference type="EC" id="2.7.7.6" evidence="2"/>
<dbReference type="SMART" id="SM00305">
    <property type="entry name" value="HintC"/>
    <property type="match status" value="1"/>
</dbReference>
<proteinExistence type="inferred from homology"/>
<dbReference type="PROSITE" id="PS01166">
    <property type="entry name" value="RNA_POL_BETA"/>
    <property type="match status" value="1"/>
</dbReference>
<name>A0A6C0DBZ4_9ZZZZ</name>
<keyword evidence="10" id="KW-0804">Transcription</keyword>
<dbReference type="Gene3D" id="3.90.1070.20">
    <property type="match status" value="1"/>
</dbReference>
<dbReference type="InterPro" id="IPR007645">
    <property type="entry name" value="RNA_pol_Rpb2_3"/>
</dbReference>
<evidence type="ECO:0000256" key="1">
    <source>
        <dbReference type="ARBA" id="ARBA00006835"/>
    </source>
</evidence>
<dbReference type="Pfam" id="PF04566">
    <property type="entry name" value="RNA_pol_Rpb2_4"/>
    <property type="match status" value="1"/>
</dbReference>
<sequence length="1679" mass="193052">MLSYETKYNKTDQKLKIKAPKKSVVSNAETVFIKETIEIEEKIKKQLEDNEKSSDNEKKLLEHLGKYIEEPYHIIESYFEGQHLERLVRHQIESYNHFVNYQILRTIQMFNPVTIRSENDFVIEKDKYFLEVFISFNNFKLYPPQIHENNGATKIMLPQEAKLRNFTYSSTMTVDVNIKYVIRNTENMDVPKTIEKTLPKINIGKLPIMLKSSICVLKQNGHINPLYTGECSMDCGGYFIIKGSEKTVLGQERAAENRVYCFDGKNTAKWDWFAEIKSVPDFKCISPKQIEMMISSKNNGFGNGIFVSIPRIKQPIELFVLYRALGVESDKDITKYILLDIEDEKQDDLLKCLQASMIDANKYMTQEDAIKHITSFVAYTPLNMDKETGMRKKREFTIEVLDSDLFPHCHTLQQKLYLLGYMSKKLIQTSLGHLPPDDRDSYINKRIELTGTLLNNLFRNYFNKLVKEMQKQIVREINTGSWRSKEDYENIVNMTNIYKIMKSTTIENGINRALATGDFSIKQSNSSKVGVAQVLNRLTYVASLSHSRRINTPLEKSGELIAPRKLHNTTFGFLCLTGDTEVLLSDRMTIKKIKDMKDGDRVTTVNPETLLDEPSDIHSFFSKMPDKLFEITTISGRKIKATANHPFLINNGKYEWKNLEDLKPDDKIIIRHVVKIIEDTNTTNVKINDVDVLEYYKMELLELNLLNKNIPVYKLKIIARLIGALNTDGHLYERLDKDKKYYAASFYVGEEYDVFQITDDIQKLGFGNSSIKRKESKFEDKISGRTTISRTWEVSKNGAFAYLLMLLGGFVGKKTNMQRALPEWLVNSELSIKREFLSAFQGGDGSRLSYESNNRFTPRISITCQTTENIYLNDTVNYITQIVNMFGEFDIKSNIKTDVVDENKTKVCIVFENSCQNLLKYSDIINYTYCEEKRRTSAAIIEHLKIKEFYKTQNKIKSSNNIYEEFIKENIVDNGCISVPILSINEIEPELVYDFTTRSDNHSFVASSFVCHNCPAETPEGQSIGVVKNISYMAHITIPTNSTSLYEYVKPFLVSVNDTNSENLYKKVKVFVNGCWLGITETPIELYSDMKDKKYKGIINIYTSIIFDYKMLEIRICNDGGRLTRPVLKVKNNRAIIDRDVIDRLISKELTWNDLLTNCKLNESVIEYIDPEEQNLAMIAMKCKHGYLQDVNHIFNYTHCEIHPSTIFGVLASCIPFPEHNQAPRNTYQCAMGKQAMGVYATNYDKRMDKTAYVLNYPSRPLVDTRLMNMIYLNRIPSGTQIHVAIMTHTGYNQEDSVLVNKGSLDRGLFLATIYHTEKDEDKNIIRDEIIRCKPDPTKTKGIKFGNYDKLDPNGFIPENELVENRDVIIAKTIPIKENRNDPTKTVKYEDQSKTFRTTEETYIDKNYTGRNGDGYNFAKVRVRVLRKPVLGDKFSSRHGQKGTCGNIIQECDMPFTKNGLRPDIIINPHAIPSRMTIAQLKETLLGKVLLELGMFGDGTSFGNLDIKTISSELLKLGYESYGNEVMYNGLTGEQLETSIFIGPVFYQRLKHMVNDKQHSRSIGPMVNLTRQPAEGRSRDGGFRIGEMERDVMIAHGASRFCRERLYDVSDKYSTHVCKKCGMIAAYNEGNKKYNDFTIHLCKTCDNKTDFALVDIPYAYKLMAQELQTINVVPRIITE</sequence>
<evidence type="ECO:0000256" key="5">
    <source>
        <dbReference type="ARBA" id="ARBA00022695"/>
    </source>
</evidence>
<keyword evidence="3" id="KW-0240">DNA-directed RNA polymerase</keyword>
<dbReference type="InterPro" id="IPR007647">
    <property type="entry name" value="RNA_pol_Rpb2_5"/>
</dbReference>
<dbReference type="NCBIfam" id="TIGR01443">
    <property type="entry name" value="intein_Cterm"/>
    <property type="match status" value="1"/>
</dbReference>
<dbReference type="CDD" id="cd00653">
    <property type="entry name" value="RNA_pol_B_RPB2"/>
    <property type="match status" value="1"/>
</dbReference>
<dbReference type="Pfam" id="PF04561">
    <property type="entry name" value="RNA_pol_Rpb2_2"/>
    <property type="match status" value="1"/>
</dbReference>
<dbReference type="GO" id="GO:0004519">
    <property type="term" value="F:endonuclease activity"/>
    <property type="evidence" value="ECO:0007669"/>
    <property type="project" value="InterPro"/>
</dbReference>
<dbReference type="InterPro" id="IPR006141">
    <property type="entry name" value="Intein_N"/>
</dbReference>
<evidence type="ECO:0000256" key="4">
    <source>
        <dbReference type="ARBA" id="ARBA00022679"/>
    </source>
</evidence>
<keyword evidence="6" id="KW-0479">Metal-binding</keyword>
<dbReference type="Gene3D" id="3.10.28.10">
    <property type="entry name" value="Homing endonucleases"/>
    <property type="match status" value="1"/>
</dbReference>
<evidence type="ECO:0000256" key="2">
    <source>
        <dbReference type="ARBA" id="ARBA00012418"/>
    </source>
</evidence>
<dbReference type="GO" id="GO:0003677">
    <property type="term" value="F:DNA binding"/>
    <property type="evidence" value="ECO:0007669"/>
    <property type="project" value="InterPro"/>
</dbReference>
<dbReference type="EMBL" id="MN739577">
    <property type="protein sequence ID" value="QHT13932.1"/>
    <property type="molecule type" value="Genomic_DNA"/>
</dbReference>
<dbReference type="GO" id="GO:0000428">
    <property type="term" value="C:DNA-directed RNA polymerase complex"/>
    <property type="evidence" value="ECO:0007669"/>
    <property type="project" value="UniProtKB-KW"/>
</dbReference>
<dbReference type="InterPro" id="IPR014724">
    <property type="entry name" value="RNA_pol_RPB2_OB-fold"/>
</dbReference>
<evidence type="ECO:0000256" key="9">
    <source>
        <dbReference type="ARBA" id="ARBA00023000"/>
    </source>
</evidence>
<dbReference type="PANTHER" id="PTHR20856">
    <property type="entry name" value="DNA-DIRECTED RNA POLYMERASE I SUBUNIT 2"/>
    <property type="match status" value="1"/>
</dbReference>
<dbReference type="InterPro" id="IPR007641">
    <property type="entry name" value="RNA_pol_Rpb2_7"/>
</dbReference>
<dbReference type="GO" id="GO:0046872">
    <property type="term" value="F:metal ion binding"/>
    <property type="evidence" value="ECO:0007669"/>
    <property type="project" value="UniProtKB-KW"/>
</dbReference>
<dbReference type="Pfam" id="PF04563">
    <property type="entry name" value="RNA_pol_Rpb2_1"/>
    <property type="match status" value="1"/>
</dbReference>
<feature type="domain" description="DOD-type homing endonuclease" evidence="12">
    <location>
        <begin position="806"/>
        <end position="888"/>
    </location>
</feature>
<dbReference type="InterPro" id="IPR003587">
    <property type="entry name" value="Hint_dom_N"/>
</dbReference>
<evidence type="ECO:0000256" key="8">
    <source>
        <dbReference type="ARBA" id="ARBA00022833"/>
    </source>
</evidence>
<dbReference type="InterPro" id="IPR030934">
    <property type="entry name" value="Intein_C"/>
</dbReference>
<dbReference type="InterPro" id="IPR007121">
    <property type="entry name" value="RNA_pol_bsu_CS"/>
</dbReference>
<dbReference type="SUPFAM" id="SSF51294">
    <property type="entry name" value="Hedgehog/intein (Hint) domain"/>
    <property type="match status" value="1"/>
</dbReference>
<dbReference type="Pfam" id="PF14890">
    <property type="entry name" value="Intein_splicing"/>
    <property type="match status" value="1"/>
</dbReference>
<dbReference type="Pfam" id="PF04560">
    <property type="entry name" value="RNA_pol_Rpb2_7"/>
    <property type="match status" value="1"/>
</dbReference>
<dbReference type="Gene3D" id="2.40.50.150">
    <property type="match status" value="1"/>
</dbReference>
<evidence type="ECO:0000259" key="12">
    <source>
        <dbReference type="PROSITE" id="PS50819"/>
    </source>
</evidence>
<dbReference type="PROSITE" id="PS50817">
    <property type="entry name" value="INTEIN_N_TER"/>
    <property type="match status" value="1"/>
</dbReference>
<keyword evidence="7" id="KW-0068">Autocatalytic cleavage</keyword>
<dbReference type="InterPro" id="IPR007642">
    <property type="entry name" value="RNA_pol_Rpb2_2"/>
</dbReference>
<dbReference type="CDD" id="cd00081">
    <property type="entry name" value="Hint"/>
    <property type="match status" value="1"/>
</dbReference>
<keyword evidence="11" id="KW-0175">Coiled coil</keyword>
<dbReference type="SMART" id="SM00306">
    <property type="entry name" value="HintN"/>
    <property type="match status" value="1"/>
</dbReference>